<dbReference type="Pfam" id="PF26326">
    <property type="entry name" value="YtzJ"/>
    <property type="match status" value="1"/>
</dbReference>
<comment type="caution">
    <text evidence="1">The sequence shown here is derived from an EMBL/GenBank/DDBJ whole genome shotgun (WGS) entry which is preliminary data.</text>
</comment>
<evidence type="ECO:0000313" key="2">
    <source>
        <dbReference type="Proteomes" id="UP001285636"/>
    </source>
</evidence>
<reference evidence="1" key="1">
    <citation type="submission" date="2023-10" db="EMBL/GenBank/DDBJ databases">
        <title>Screening of Alkalihalophilus pseudofirmusBZ-TG-HK211 and Its Alleviation of Salt Stress on Rapeseed Growth.</title>
        <authorList>
            <person name="Zhao B."/>
            <person name="Guo T."/>
        </authorList>
    </citation>
    <scope>NUCLEOTIDE SEQUENCE</scope>
    <source>
        <strain evidence="1">BZ-TG-HK211</strain>
    </source>
</reference>
<name>A0AAJ2NP04_ALKPS</name>
<dbReference type="InterPro" id="IPR058867">
    <property type="entry name" value="YtzJ"/>
</dbReference>
<dbReference type="Proteomes" id="UP001285636">
    <property type="component" value="Unassembled WGS sequence"/>
</dbReference>
<dbReference type="AlphaFoldDB" id="A0AAJ2NP04"/>
<protein>
    <submittedName>
        <fullName evidence="1">Uncharacterized protein</fullName>
    </submittedName>
</protein>
<gene>
    <name evidence="1" type="ORF">RYX45_12085</name>
</gene>
<sequence length="72" mass="7817">MDVTGKEMVLDRKAMAQKKVDKIKAGLSAFAETKEVSELIRKQLAKEGIAVHEDVTEVGSWFIPGDKGAAQS</sequence>
<evidence type="ECO:0000313" key="1">
    <source>
        <dbReference type="EMBL" id="MDV2885919.1"/>
    </source>
</evidence>
<organism evidence="1 2">
    <name type="scientific">Alkalihalophilus pseudofirmus</name>
    <name type="common">Bacillus pseudofirmus</name>
    <dbReference type="NCBI Taxonomy" id="79885"/>
    <lineage>
        <taxon>Bacteria</taxon>
        <taxon>Bacillati</taxon>
        <taxon>Bacillota</taxon>
        <taxon>Bacilli</taxon>
        <taxon>Bacillales</taxon>
        <taxon>Bacillaceae</taxon>
        <taxon>Alkalihalophilus</taxon>
    </lineage>
</organism>
<proteinExistence type="predicted"/>
<dbReference type="RefSeq" id="WP_083633357.1">
    <property type="nucleotide sequence ID" value="NZ_CP117835.1"/>
</dbReference>
<accession>A0AAJ2NP04</accession>
<dbReference type="EMBL" id="JAWJAY010000002">
    <property type="protein sequence ID" value="MDV2885919.1"/>
    <property type="molecule type" value="Genomic_DNA"/>
</dbReference>